<dbReference type="GO" id="GO:0016705">
    <property type="term" value="F:oxidoreductase activity, acting on paired donors, with incorporation or reduction of molecular oxygen"/>
    <property type="evidence" value="ECO:0007669"/>
    <property type="project" value="InterPro"/>
</dbReference>
<dbReference type="PANTHER" id="PTHR47944">
    <property type="entry name" value="CYTOCHROME P450 98A9"/>
    <property type="match status" value="1"/>
</dbReference>
<keyword evidence="6" id="KW-0479">Metal-binding</keyword>
<keyword evidence="8" id="KW-0560">Oxidoreductase</keyword>
<keyword evidence="7 11" id="KW-1133">Transmembrane helix</keyword>
<keyword evidence="4" id="KW-0349">Heme</keyword>
<dbReference type="GO" id="GO:0016020">
    <property type="term" value="C:membrane"/>
    <property type="evidence" value="ECO:0007669"/>
    <property type="project" value="UniProtKB-SubCell"/>
</dbReference>
<organism evidence="12 13">
    <name type="scientific">Thalictrum thalictroides</name>
    <name type="common">Rue-anemone</name>
    <name type="synonym">Anemone thalictroides</name>
    <dbReference type="NCBI Taxonomy" id="46969"/>
    <lineage>
        <taxon>Eukaryota</taxon>
        <taxon>Viridiplantae</taxon>
        <taxon>Streptophyta</taxon>
        <taxon>Embryophyta</taxon>
        <taxon>Tracheophyta</taxon>
        <taxon>Spermatophyta</taxon>
        <taxon>Magnoliopsida</taxon>
        <taxon>Ranunculales</taxon>
        <taxon>Ranunculaceae</taxon>
        <taxon>Thalictroideae</taxon>
        <taxon>Thalictrum</taxon>
    </lineage>
</organism>
<reference evidence="12 13" key="1">
    <citation type="submission" date="2020-06" db="EMBL/GenBank/DDBJ databases">
        <title>Transcriptomic and genomic resources for Thalictrum thalictroides and T. hernandezii: Facilitating candidate gene discovery in an emerging model plant lineage.</title>
        <authorList>
            <person name="Arias T."/>
            <person name="Riano-Pachon D.M."/>
            <person name="Di Stilio V.S."/>
        </authorList>
    </citation>
    <scope>NUCLEOTIDE SEQUENCE [LARGE SCALE GENOMIC DNA]</scope>
    <source>
        <strain evidence="13">cv. WT478/WT964</strain>
        <tissue evidence="12">Leaves</tissue>
    </source>
</reference>
<dbReference type="PRINTS" id="PR00463">
    <property type="entry name" value="EP450I"/>
</dbReference>
<evidence type="ECO:0000313" key="13">
    <source>
        <dbReference type="Proteomes" id="UP000554482"/>
    </source>
</evidence>
<evidence type="ECO:0000256" key="5">
    <source>
        <dbReference type="ARBA" id="ARBA00022692"/>
    </source>
</evidence>
<keyword evidence="5 11" id="KW-0812">Transmembrane</keyword>
<evidence type="ECO:0000256" key="6">
    <source>
        <dbReference type="ARBA" id="ARBA00022723"/>
    </source>
</evidence>
<keyword evidence="10 11" id="KW-0472">Membrane</keyword>
<comment type="cofactor">
    <cofactor evidence="1">
        <name>heme</name>
        <dbReference type="ChEBI" id="CHEBI:30413"/>
    </cofactor>
</comment>
<feature type="non-terminal residue" evidence="12">
    <location>
        <position position="104"/>
    </location>
</feature>
<protein>
    <submittedName>
        <fullName evidence="12">Cytochrome p450</fullName>
    </submittedName>
</protein>
<dbReference type="SUPFAM" id="SSF48264">
    <property type="entry name" value="Cytochrome P450"/>
    <property type="match status" value="1"/>
</dbReference>
<evidence type="ECO:0000256" key="10">
    <source>
        <dbReference type="ARBA" id="ARBA00023136"/>
    </source>
</evidence>
<dbReference type="GO" id="GO:0005506">
    <property type="term" value="F:iron ion binding"/>
    <property type="evidence" value="ECO:0007669"/>
    <property type="project" value="InterPro"/>
</dbReference>
<keyword evidence="9" id="KW-0408">Iron</keyword>
<feature type="transmembrane region" description="Helical" evidence="11">
    <location>
        <begin position="6"/>
        <end position="25"/>
    </location>
</feature>
<dbReference type="PANTHER" id="PTHR47944:SF4">
    <property type="entry name" value="OS09G0441700 PROTEIN"/>
    <property type="match status" value="1"/>
</dbReference>
<comment type="subcellular location">
    <subcellularLocation>
        <location evidence="2">Membrane</location>
        <topology evidence="2">Single-pass membrane protein</topology>
    </subcellularLocation>
</comment>
<dbReference type="InterPro" id="IPR036396">
    <property type="entry name" value="Cyt_P450_sf"/>
</dbReference>
<evidence type="ECO:0000256" key="1">
    <source>
        <dbReference type="ARBA" id="ARBA00001971"/>
    </source>
</evidence>
<dbReference type="Pfam" id="PF00067">
    <property type="entry name" value="p450"/>
    <property type="match status" value="1"/>
</dbReference>
<evidence type="ECO:0000256" key="8">
    <source>
        <dbReference type="ARBA" id="ARBA00023002"/>
    </source>
</evidence>
<proteinExistence type="inferred from homology"/>
<gene>
    <name evidence="12" type="ORF">FRX31_028826</name>
</gene>
<dbReference type="InterPro" id="IPR002401">
    <property type="entry name" value="Cyt_P450_E_grp-I"/>
</dbReference>
<evidence type="ECO:0000256" key="9">
    <source>
        <dbReference type="ARBA" id="ARBA00023004"/>
    </source>
</evidence>
<dbReference type="OrthoDB" id="1935897at2759"/>
<evidence type="ECO:0000256" key="11">
    <source>
        <dbReference type="SAM" id="Phobius"/>
    </source>
</evidence>
<keyword evidence="13" id="KW-1185">Reference proteome</keyword>
<evidence type="ECO:0000256" key="7">
    <source>
        <dbReference type="ARBA" id="ARBA00022989"/>
    </source>
</evidence>
<dbReference type="EMBL" id="JABWDY010035973">
    <property type="protein sequence ID" value="KAF5181587.1"/>
    <property type="molecule type" value="Genomic_DNA"/>
</dbReference>
<dbReference type="GO" id="GO:0004497">
    <property type="term" value="F:monooxygenase activity"/>
    <property type="evidence" value="ECO:0007669"/>
    <property type="project" value="InterPro"/>
</dbReference>
<name>A0A7J6V9Z0_THATH</name>
<evidence type="ECO:0000313" key="12">
    <source>
        <dbReference type="EMBL" id="KAF5181587.1"/>
    </source>
</evidence>
<comment type="caution">
    <text evidence="12">The sequence shown here is derived from an EMBL/GenBank/DDBJ whole genome shotgun (WGS) entry which is preliminary data.</text>
</comment>
<dbReference type="GO" id="GO:0020037">
    <property type="term" value="F:heme binding"/>
    <property type="evidence" value="ECO:0007669"/>
    <property type="project" value="InterPro"/>
</dbReference>
<evidence type="ECO:0000256" key="4">
    <source>
        <dbReference type="ARBA" id="ARBA00022617"/>
    </source>
</evidence>
<dbReference type="AlphaFoldDB" id="A0A7J6V9Z0"/>
<dbReference type="Gene3D" id="1.10.630.10">
    <property type="entry name" value="Cytochrome P450"/>
    <property type="match status" value="1"/>
</dbReference>
<sequence length="104" mass="11731">MDVLTWFLYTAAWLATLGLFFKGFYLRPRPNLPPGPKPWPIIGNFNLIGSLPHRSIHDLSKKYGPLMKVNFGSFPVVVASSVEIAKQFLKTNDIIFSDRPRIAA</sequence>
<accession>A0A7J6V9Z0</accession>
<dbReference type="GO" id="GO:0044550">
    <property type="term" value="P:secondary metabolite biosynthetic process"/>
    <property type="evidence" value="ECO:0007669"/>
    <property type="project" value="UniProtKB-ARBA"/>
</dbReference>
<comment type="similarity">
    <text evidence="3">Belongs to the cytochrome P450 family.</text>
</comment>
<dbReference type="InterPro" id="IPR001128">
    <property type="entry name" value="Cyt_P450"/>
</dbReference>
<evidence type="ECO:0000256" key="3">
    <source>
        <dbReference type="ARBA" id="ARBA00010617"/>
    </source>
</evidence>
<evidence type="ECO:0000256" key="2">
    <source>
        <dbReference type="ARBA" id="ARBA00004167"/>
    </source>
</evidence>
<dbReference type="Proteomes" id="UP000554482">
    <property type="component" value="Unassembled WGS sequence"/>
</dbReference>